<dbReference type="AlphaFoldDB" id="A0A086KQR4"/>
<keyword evidence="3 10" id="KW-0507">mRNA processing</keyword>
<sequence>MSAAAPKATSAPATSGVVSGGPSYLPLALVDKCIGSRMWIIMKGDKELAGTLRGFDDFVNMVLDDVTEYTFTPTGVKKTKLQSILLNGNSITMLVPGGDPEEAQQAESVAETGEAKTSE</sequence>
<dbReference type="Gene3D" id="2.30.30.100">
    <property type="match status" value="1"/>
</dbReference>
<evidence type="ECO:0000256" key="1">
    <source>
        <dbReference type="ARBA" id="ARBA00004123"/>
    </source>
</evidence>
<evidence type="ECO:0000256" key="3">
    <source>
        <dbReference type="ARBA" id="ARBA00022664"/>
    </source>
</evidence>
<comment type="subcellular location">
    <subcellularLocation>
        <location evidence="1 10">Nucleus</location>
    </subcellularLocation>
</comment>
<dbReference type="PROSITE" id="PS52002">
    <property type="entry name" value="SM"/>
    <property type="match status" value="1"/>
</dbReference>
<evidence type="ECO:0000256" key="7">
    <source>
        <dbReference type="ARBA" id="ARBA00023187"/>
    </source>
</evidence>
<evidence type="ECO:0000259" key="12">
    <source>
        <dbReference type="PROSITE" id="PS52002"/>
    </source>
</evidence>
<dbReference type="SMART" id="SM00651">
    <property type="entry name" value="Sm"/>
    <property type="match status" value="1"/>
</dbReference>
<dbReference type="GO" id="GO:0000398">
    <property type="term" value="P:mRNA splicing, via spliceosome"/>
    <property type="evidence" value="ECO:0007669"/>
    <property type="project" value="TreeGrafter"/>
</dbReference>
<dbReference type="FunFam" id="2.30.30.100:FF:000003">
    <property type="entry name" value="U6 snRNA-associated Sm-like protein LSm5"/>
    <property type="match status" value="1"/>
</dbReference>
<dbReference type="InterPro" id="IPR033871">
    <property type="entry name" value="LSm5"/>
</dbReference>
<protein>
    <recommendedName>
        <fullName evidence="10">U6 snRNA-associated Sm-like protein LSm5</fullName>
    </recommendedName>
</protein>
<feature type="domain" description="Sm" evidence="12">
    <location>
        <begin position="25"/>
        <end position="100"/>
    </location>
</feature>
<organism evidence="13 14">
    <name type="scientific">Toxoplasma gondii GAB2-2007-GAL-DOM2</name>
    <dbReference type="NCBI Taxonomy" id="1130820"/>
    <lineage>
        <taxon>Eukaryota</taxon>
        <taxon>Sar</taxon>
        <taxon>Alveolata</taxon>
        <taxon>Apicomplexa</taxon>
        <taxon>Conoidasida</taxon>
        <taxon>Coccidia</taxon>
        <taxon>Eucoccidiorida</taxon>
        <taxon>Eimeriorina</taxon>
        <taxon>Sarcocystidae</taxon>
        <taxon>Toxoplasma</taxon>
    </lineage>
</organism>
<dbReference type="EMBL" id="AHZU02000252">
    <property type="protein sequence ID" value="KFG46732.1"/>
    <property type="molecule type" value="Genomic_DNA"/>
</dbReference>
<evidence type="ECO:0000256" key="6">
    <source>
        <dbReference type="ARBA" id="ARBA00022990"/>
    </source>
</evidence>
<dbReference type="PANTHER" id="PTHR20971:SF0">
    <property type="entry name" value="U6 SNRNA-ASSOCIATED SM-LIKE PROTEIN LSM5"/>
    <property type="match status" value="1"/>
</dbReference>
<proteinExistence type="inferred from homology"/>
<dbReference type="GO" id="GO:1990726">
    <property type="term" value="C:Lsm1-7-Pat1 complex"/>
    <property type="evidence" value="ECO:0007669"/>
    <property type="project" value="TreeGrafter"/>
</dbReference>
<dbReference type="Pfam" id="PF01423">
    <property type="entry name" value="LSM"/>
    <property type="match status" value="1"/>
</dbReference>
<keyword evidence="9 10" id="KW-0687">Ribonucleoprotein</keyword>
<feature type="region of interest" description="Disordered" evidence="11">
    <location>
        <begin position="1"/>
        <end position="23"/>
    </location>
</feature>
<comment type="similarity">
    <text evidence="2 10">Belongs to the snRNP Sm proteins family.</text>
</comment>
<evidence type="ECO:0000256" key="11">
    <source>
        <dbReference type="SAM" id="MobiDB-lite"/>
    </source>
</evidence>
<feature type="compositionally biased region" description="Low complexity" evidence="11">
    <location>
        <begin position="1"/>
        <end position="15"/>
    </location>
</feature>
<dbReference type="InterPro" id="IPR001163">
    <property type="entry name" value="Sm_dom_euk/arc"/>
</dbReference>
<name>A0A086KQR4_TOXGO</name>
<dbReference type="SUPFAM" id="SSF50182">
    <property type="entry name" value="Sm-like ribonucleoproteins"/>
    <property type="match status" value="1"/>
</dbReference>
<dbReference type="GO" id="GO:0003723">
    <property type="term" value="F:RNA binding"/>
    <property type="evidence" value="ECO:0007669"/>
    <property type="project" value="UniProtKB-KW"/>
</dbReference>
<dbReference type="GO" id="GO:0046540">
    <property type="term" value="C:U4/U6 x U5 tri-snRNP complex"/>
    <property type="evidence" value="ECO:0007669"/>
    <property type="project" value="TreeGrafter"/>
</dbReference>
<comment type="caution">
    <text evidence="13">The sequence shown here is derived from an EMBL/GenBank/DDBJ whole genome shotgun (WGS) entry which is preliminary data.</text>
</comment>
<evidence type="ECO:0000256" key="10">
    <source>
        <dbReference type="RuleBase" id="RU365055"/>
    </source>
</evidence>
<comment type="subunit">
    <text evidence="10">LSm subunits form a heteromer with a doughnut shape.</text>
</comment>
<dbReference type="CDD" id="cd01732">
    <property type="entry name" value="LSm5"/>
    <property type="match status" value="1"/>
</dbReference>
<feature type="region of interest" description="Disordered" evidence="11">
    <location>
        <begin position="96"/>
        <end position="119"/>
    </location>
</feature>
<keyword evidence="4 10" id="KW-0747">Spliceosome</keyword>
<dbReference type="Proteomes" id="UP000028837">
    <property type="component" value="Unassembled WGS sequence"/>
</dbReference>
<keyword evidence="6" id="KW-0007">Acetylation</keyword>
<keyword evidence="7 10" id="KW-0508">mRNA splicing</keyword>
<evidence type="ECO:0000256" key="4">
    <source>
        <dbReference type="ARBA" id="ARBA00022728"/>
    </source>
</evidence>
<evidence type="ECO:0000256" key="2">
    <source>
        <dbReference type="ARBA" id="ARBA00006850"/>
    </source>
</evidence>
<evidence type="ECO:0000313" key="14">
    <source>
        <dbReference type="Proteomes" id="UP000028837"/>
    </source>
</evidence>
<dbReference type="GO" id="GO:0005688">
    <property type="term" value="C:U6 snRNP"/>
    <property type="evidence" value="ECO:0007669"/>
    <property type="project" value="TreeGrafter"/>
</dbReference>
<evidence type="ECO:0000256" key="9">
    <source>
        <dbReference type="ARBA" id="ARBA00023274"/>
    </source>
</evidence>
<evidence type="ECO:0000256" key="5">
    <source>
        <dbReference type="ARBA" id="ARBA00022884"/>
    </source>
</evidence>
<dbReference type="GO" id="GO:0005681">
    <property type="term" value="C:spliceosomal complex"/>
    <property type="evidence" value="ECO:0007669"/>
    <property type="project" value="UniProtKB-KW"/>
</dbReference>
<evidence type="ECO:0000313" key="13">
    <source>
        <dbReference type="EMBL" id="KFG46732.1"/>
    </source>
</evidence>
<evidence type="ECO:0000256" key="8">
    <source>
        <dbReference type="ARBA" id="ARBA00023242"/>
    </source>
</evidence>
<keyword evidence="8 10" id="KW-0539">Nucleus</keyword>
<reference evidence="13 14" key="1">
    <citation type="submission" date="2014-02" db="EMBL/GenBank/DDBJ databases">
        <authorList>
            <person name="Sibley D."/>
            <person name="Venepally P."/>
            <person name="Karamycheva S."/>
            <person name="Hadjithomas M."/>
            <person name="Khan A."/>
            <person name="Brunk B."/>
            <person name="Roos D."/>
            <person name="Caler E."/>
            <person name="Lorenzi H."/>
        </authorList>
    </citation>
    <scope>NUCLEOTIDE SEQUENCE [LARGE SCALE GENOMIC DNA]</scope>
    <source>
        <strain evidence="13 14">GAB2-2007-GAL-DOM2</strain>
    </source>
</reference>
<accession>A0A086KQR4</accession>
<comment type="function">
    <text evidence="10">Plays a role in U6 snRNP assembly and function. Binds to the 3' end of U6 snRNA.</text>
</comment>
<gene>
    <name evidence="10" type="primary">LSM5</name>
    <name evidence="13" type="ORF">TGDOM2_247610</name>
</gene>
<dbReference type="InterPro" id="IPR047575">
    <property type="entry name" value="Sm"/>
</dbReference>
<dbReference type="PANTHER" id="PTHR20971">
    <property type="entry name" value="U6 SNRNA-ASSOCIATED PROTEIN"/>
    <property type="match status" value="1"/>
</dbReference>
<dbReference type="OrthoDB" id="429711at2759"/>
<dbReference type="InterPro" id="IPR010920">
    <property type="entry name" value="LSM_dom_sf"/>
</dbReference>
<keyword evidence="5 10" id="KW-0694">RNA-binding</keyword>
<dbReference type="VEuPathDB" id="ToxoDB:TGDOM2_247610"/>